<gene>
    <name evidence="3" type="ORF">DB88DRAFT_76027</name>
</gene>
<dbReference type="EMBL" id="JAODAN010000010">
    <property type="protein sequence ID" value="KAK1921681.1"/>
    <property type="molecule type" value="Genomic_DNA"/>
</dbReference>
<dbReference type="Proteomes" id="UP001182556">
    <property type="component" value="Unassembled WGS sequence"/>
</dbReference>
<name>A0AAD9CYX6_PAPLA</name>
<dbReference type="Pfam" id="PF01693">
    <property type="entry name" value="Cauli_VI"/>
    <property type="match status" value="1"/>
</dbReference>
<feature type="compositionally biased region" description="Low complexity" evidence="1">
    <location>
        <begin position="552"/>
        <end position="562"/>
    </location>
</feature>
<protein>
    <recommendedName>
        <fullName evidence="2">Ribonuclease H1 N-terminal domain-containing protein</fullName>
    </recommendedName>
</protein>
<feature type="compositionally biased region" description="Low complexity" evidence="1">
    <location>
        <begin position="396"/>
        <end position="432"/>
    </location>
</feature>
<feature type="compositionally biased region" description="Pro residues" evidence="1">
    <location>
        <begin position="316"/>
        <end position="326"/>
    </location>
</feature>
<evidence type="ECO:0000313" key="3">
    <source>
        <dbReference type="EMBL" id="KAK1921681.1"/>
    </source>
</evidence>
<dbReference type="InterPro" id="IPR037056">
    <property type="entry name" value="RNase_H1_N_sf"/>
</dbReference>
<dbReference type="Gene3D" id="3.40.970.10">
    <property type="entry name" value="Ribonuclease H1, N-terminal domain"/>
    <property type="match status" value="1"/>
</dbReference>
<feature type="region of interest" description="Disordered" evidence="1">
    <location>
        <begin position="515"/>
        <end position="565"/>
    </location>
</feature>
<organism evidence="3 4">
    <name type="scientific">Papiliotrema laurentii</name>
    <name type="common">Cryptococcus laurentii</name>
    <dbReference type="NCBI Taxonomy" id="5418"/>
    <lineage>
        <taxon>Eukaryota</taxon>
        <taxon>Fungi</taxon>
        <taxon>Dikarya</taxon>
        <taxon>Basidiomycota</taxon>
        <taxon>Agaricomycotina</taxon>
        <taxon>Tremellomycetes</taxon>
        <taxon>Tremellales</taxon>
        <taxon>Rhynchogastremaceae</taxon>
        <taxon>Papiliotrema</taxon>
    </lineage>
</organism>
<dbReference type="InterPro" id="IPR011320">
    <property type="entry name" value="RNase_H1_N"/>
</dbReference>
<feature type="region of interest" description="Disordered" evidence="1">
    <location>
        <begin position="233"/>
        <end position="360"/>
    </location>
</feature>
<feature type="region of interest" description="Disordered" evidence="1">
    <location>
        <begin position="15"/>
        <end position="39"/>
    </location>
</feature>
<comment type="caution">
    <text evidence="3">The sequence shown here is derived from an EMBL/GenBank/DDBJ whole genome shotgun (WGS) entry which is preliminary data.</text>
</comment>
<accession>A0AAD9CYX6</accession>
<feature type="domain" description="Ribonuclease H1 N-terminal" evidence="2">
    <location>
        <begin position="84"/>
        <end position="124"/>
    </location>
</feature>
<reference evidence="3" key="1">
    <citation type="submission" date="2023-02" db="EMBL/GenBank/DDBJ databases">
        <title>Identification and recombinant expression of a fungal hydrolase from Papiliotrema laurentii that hydrolyzes apple cutin and clears colloidal polyester polyurethane.</title>
        <authorList>
            <consortium name="DOE Joint Genome Institute"/>
            <person name="Roman V.A."/>
            <person name="Bojanowski C."/>
            <person name="Crable B.R."/>
            <person name="Wagner D.N."/>
            <person name="Hung C.S."/>
            <person name="Nadeau L.J."/>
            <person name="Schratz L."/>
            <person name="Haridas S."/>
            <person name="Pangilinan J."/>
            <person name="Lipzen A."/>
            <person name="Na H."/>
            <person name="Yan M."/>
            <person name="Ng V."/>
            <person name="Grigoriev I.V."/>
            <person name="Spatafora J.W."/>
            <person name="Barlow D."/>
            <person name="Biffinger J."/>
            <person name="Kelley-Loughnane N."/>
            <person name="Varaljay V.A."/>
            <person name="Crookes-Goodson W.J."/>
        </authorList>
    </citation>
    <scope>NUCLEOTIDE SEQUENCE</scope>
    <source>
        <strain evidence="3">5307AH</strain>
    </source>
</reference>
<feature type="compositionally biased region" description="Polar residues" evidence="1">
    <location>
        <begin position="293"/>
        <end position="302"/>
    </location>
</feature>
<keyword evidence="4" id="KW-1185">Reference proteome</keyword>
<proteinExistence type="predicted"/>
<sequence>MATAVLTKLETIDKPSSFAHSPSFPQDESMGHDHATRDIDVPALNLTPSPRRVSPLPPMPTVPCHRWSRDNEAGPSKQRYFFVAVRRGHAPGVYSIWAEAEKQIIDHPCPAYKTFSTRFAAEAFVAGWDGAGGRHALPASSPRPLREHLAMTFPSAVPLNCSSSTAASPSTSAARPSYHTRLLSSPYPGQSADTIMITSDFGPAITSHSVRSGLAPRHSALYRHSLVKVSSPLRQQVDEPAQPKLRKTTSLMGIGGLLSPPSSPEDGPKPPPPQTAASAAERNRHINRRSMSDKGSWSSITNKHLPLPGHPLSSLPTPPNSPPIAPASPVKKAPPKRTASGLWADSKPATPSSLSQPAGATDAVPVDFAANASAPKFSRSSLKKSAVIMPVAAPRSHSTSSLNSLLNTSGTPSLRSSPSASSLKSISSLTAPKPKSIRRQTSVFGSQDRLASLAETSKRELQLNEEGLLALDSLSPPRPAFMHRTSNSSISSLSSLTSAASSTPTSLTDACDTISEEAEFSPTQVTPAREADPELPISCTKSDADAEGSVESSSMKSGLGAAKGKKKGGLFKRLTKVLGLEKKAVPGHEGGRRGSM</sequence>
<evidence type="ECO:0000256" key="1">
    <source>
        <dbReference type="SAM" id="MobiDB-lite"/>
    </source>
</evidence>
<feature type="compositionally biased region" description="Low complexity" evidence="1">
    <location>
        <begin position="304"/>
        <end position="315"/>
    </location>
</feature>
<feature type="compositionally biased region" description="Basic and acidic residues" evidence="1">
    <location>
        <begin position="29"/>
        <end position="39"/>
    </location>
</feature>
<dbReference type="InterPro" id="IPR009027">
    <property type="entry name" value="Ribosomal_bL9/RNase_H1_N"/>
</dbReference>
<evidence type="ECO:0000259" key="2">
    <source>
        <dbReference type="Pfam" id="PF01693"/>
    </source>
</evidence>
<dbReference type="SUPFAM" id="SSF55658">
    <property type="entry name" value="L9 N-domain-like"/>
    <property type="match status" value="1"/>
</dbReference>
<evidence type="ECO:0000313" key="4">
    <source>
        <dbReference type="Proteomes" id="UP001182556"/>
    </source>
</evidence>
<dbReference type="AlphaFoldDB" id="A0AAD9CYX6"/>
<feature type="compositionally biased region" description="Polar residues" evidence="1">
    <location>
        <begin position="349"/>
        <end position="358"/>
    </location>
</feature>
<feature type="region of interest" description="Disordered" evidence="1">
    <location>
        <begin position="392"/>
        <end position="446"/>
    </location>
</feature>